<keyword evidence="3" id="KW-1185">Reference proteome</keyword>
<keyword evidence="1" id="KW-0472">Membrane</keyword>
<dbReference type="Proteomes" id="UP000318995">
    <property type="component" value="Unassembled WGS sequence"/>
</dbReference>
<comment type="caution">
    <text evidence="2">The sequence shown here is derived from an EMBL/GenBank/DDBJ whole genome shotgun (WGS) entry which is preliminary data.</text>
</comment>
<proteinExistence type="predicted"/>
<dbReference type="EMBL" id="SJPH01000003">
    <property type="protein sequence ID" value="TWT46464.1"/>
    <property type="molecule type" value="Genomic_DNA"/>
</dbReference>
<feature type="transmembrane region" description="Helical" evidence="1">
    <location>
        <begin position="32"/>
        <end position="51"/>
    </location>
</feature>
<accession>A0A5C5W781</accession>
<keyword evidence="1" id="KW-1133">Transmembrane helix</keyword>
<feature type="transmembrane region" description="Helical" evidence="1">
    <location>
        <begin position="172"/>
        <end position="194"/>
    </location>
</feature>
<evidence type="ECO:0000313" key="3">
    <source>
        <dbReference type="Proteomes" id="UP000318995"/>
    </source>
</evidence>
<keyword evidence="1" id="KW-0812">Transmembrane</keyword>
<organism evidence="2 3">
    <name type="scientific">Botrimarina hoheduenensis</name>
    <dbReference type="NCBI Taxonomy" id="2528000"/>
    <lineage>
        <taxon>Bacteria</taxon>
        <taxon>Pseudomonadati</taxon>
        <taxon>Planctomycetota</taxon>
        <taxon>Planctomycetia</taxon>
        <taxon>Pirellulales</taxon>
        <taxon>Lacipirellulaceae</taxon>
        <taxon>Botrimarina</taxon>
    </lineage>
</organism>
<dbReference type="Pfam" id="PF20108">
    <property type="entry name" value="DUF6498"/>
    <property type="match status" value="1"/>
</dbReference>
<sequence>MTLLLTRPVSPRRVNLTSLHHVARIFQVRPTLWVLVAVNVLPLVGVLYFGWKTFDVVFTYWCENVAIGVINVLRMLTCNPDVEQLSDSEVAVADTAESNGPPSPDKIRNLRRRLAQRGPLVGWLEKLFLIPFFCFHYGMFCMGHGAFIFSLLGGPERGEPTNLDQVFGSSRSVLHGPLLLTVGVLAASHLWSFIKNYLWGGEYRRVMLMTIMFRPYGRIVLLHVAILFGGIAAQALGSPIWMLVLLVAGKVLMDAALHVYEHQTLERPVLTTA</sequence>
<reference evidence="2 3" key="1">
    <citation type="submission" date="2019-02" db="EMBL/GenBank/DDBJ databases">
        <title>Deep-cultivation of Planctomycetes and their phenomic and genomic characterization uncovers novel biology.</title>
        <authorList>
            <person name="Wiegand S."/>
            <person name="Jogler M."/>
            <person name="Boedeker C."/>
            <person name="Pinto D."/>
            <person name="Vollmers J."/>
            <person name="Rivas-Marin E."/>
            <person name="Kohn T."/>
            <person name="Peeters S.H."/>
            <person name="Heuer A."/>
            <person name="Rast P."/>
            <person name="Oberbeckmann S."/>
            <person name="Bunk B."/>
            <person name="Jeske O."/>
            <person name="Meyerdierks A."/>
            <person name="Storesund J.E."/>
            <person name="Kallscheuer N."/>
            <person name="Luecker S."/>
            <person name="Lage O.M."/>
            <person name="Pohl T."/>
            <person name="Merkel B.J."/>
            <person name="Hornburger P."/>
            <person name="Mueller R.-W."/>
            <person name="Bruemmer F."/>
            <person name="Labrenz M."/>
            <person name="Spormann A.M."/>
            <person name="Op Den Camp H."/>
            <person name="Overmann J."/>
            <person name="Amann R."/>
            <person name="Jetten M.S.M."/>
            <person name="Mascher T."/>
            <person name="Medema M.H."/>
            <person name="Devos D.P."/>
            <person name="Kaster A.-K."/>
            <person name="Ovreas L."/>
            <person name="Rohde M."/>
            <person name="Galperin M.Y."/>
            <person name="Jogler C."/>
        </authorList>
    </citation>
    <scope>NUCLEOTIDE SEQUENCE [LARGE SCALE GENOMIC DNA]</scope>
    <source>
        <strain evidence="2 3">Pla111</strain>
    </source>
</reference>
<feature type="transmembrane region" description="Helical" evidence="1">
    <location>
        <begin position="215"/>
        <end position="234"/>
    </location>
</feature>
<name>A0A5C5W781_9BACT</name>
<evidence type="ECO:0000256" key="1">
    <source>
        <dbReference type="SAM" id="Phobius"/>
    </source>
</evidence>
<gene>
    <name evidence="2" type="ORF">Pla111_15600</name>
</gene>
<protein>
    <submittedName>
        <fullName evidence="2">Uncharacterized protein</fullName>
    </submittedName>
</protein>
<feature type="transmembrane region" description="Helical" evidence="1">
    <location>
        <begin position="127"/>
        <end position="152"/>
    </location>
</feature>
<dbReference type="InterPro" id="IPR045466">
    <property type="entry name" value="DUF6498"/>
</dbReference>
<dbReference type="AlphaFoldDB" id="A0A5C5W781"/>
<evidence type="ECO:0000313" key="2">
    <source>
        <dbReference type="EMBL" id="TWT46464.1"/>
    </source>
</evidence>